<reference evidence="1" key="1">
    <citation type="submission" date="2015-04" db="UniProtKB">
        <authorList>
            <consortium name="EnsemblPlants"/>
        </authorList>
    </citation>
    <scope>IDENTIFICATION</scope>
</reference>
<accession>A0A0E0CWD5</accession>
<dbReference type="EnsemblPlants" id="OMERI03G06150.1">
    <property type="protein sequence ID" value="OMERI03G06150.1"/>
    <property type="gene ID" value="OMERI03G06150"/>
</dbReference>
<dbReference type="Proteomes" id="UP000008021">
    <property type="component" value="Chromosome 3"/>
</dbReference>
<organism evidence="1">
    <name type="scientific">Oryza meridionalis</name>
    <dbReference type="NCBI Taxonomy" id="40149"/>
    <lineage>
        <taxon>Eukaryota</taxon>
        <taxon>Viridiplantae</taxon>
        <taxon>Streptophyta</taxon>
        <taxon>Embryophyta</taxon>
        <taxon>Tracheophyta</taxon>
        <taxon>Spermatophyta</taxon>
        <taxon>Magnoliopsida</taxon>
        <taxon>Liliopsida</taxon>
        <taxon>Poales</taxon>
        <taxon>Poaceae</taxon>
        <taxon>BOP clade</taxon>
        <taxon>Oryzoideae</taxon>
        <taxon>Oryzeae</taxon>
        <taxon>Oryzinae</taxon>
        <taxon>Oryza</taxon>
    </lineage>
</organism>
<dbReference type="Gramene" id="OMERI03G06150.1">
    <property type="protein sequence ID" value="OMERI03G06150.1"/>
    <property type="gene ID" value="OMERI03G06150"/>
</dbReference>
<reference evidence="1" key="2">
    <citation type="submission" date="2018-05" db="EMBL/GenBank/DDBJ databases">
        <title>OmerRS3 (Oryza meridionalis Reference Sequence Version 3).</title>
        <authorList>
            <person name="Zhang J."/>
            <person name="Kudrna D."/>
            <person name="Lee S."/>
            <person name="Talag J."/>
            <person name="Welchert J."/>
            <person name="Wing R.A."/>
        </authorList>
    </citation>
    <scope>NUCLEOTIDE SEQUENCE [LARGE SCALE GENOMIC DNA]</scope>
    <source>
        <strain evidence="1">cv. OR44</strain>
    </source>
</reference>
<evidence type="ECO:0000313" key="1">
    <source>
        <dbReference type="EnsemblPlants" id="OMERI03G06150.1"/>
    </source>
</evidence>
<keyword evidence="2" id="KW-1185">Reference proteome</keyword>
<name>A0A0E0CWD5_9ORYZ</name>
<proteinExistence type="predicted"/>
<dbReference type="HOGENOM" id="CLU_2296193_0_0_1"/>
<protein>
    <submittedName>
        <fullName evidence="1">Uncharacterized protein</fullName>
    </submittedName>
</protein>
<dbReference type="AlphaFoldDB" id="A0A0E0CWD5"/>
<sequence length="101" mass="11620">MNEGHTAADARRAVPLSALAALAFRYCHSANAPIHGGSVIGHEVVDRNREARHLRLCQDYFSDNPTYGPAQTHKKIRDNETHYQLREDLVEHLWQHYPDKY</sequence>
<evidence type="ECO:0000313" key="2">
    <source>
        <dbReference type="Proteomes" id="UP000008021"/>
    </source>
</evidence>